<dbReference type="OrthoDB" id="8005893at2"/>
<name>A0A1I2TJF9_9HYPH</name>
<dbReference type="STRING" id="582675.SAMN05192565_107155"/>
<dbReference type="EMBL" id="FOPM01000007">
    <property type="protein sequence ID" value="SFG65055.1"/>
    <property type="molecule type" value="Genomic_DNA"/>
</dbReference>
<evidence type="ECO:0000313" key="4">
    <source>
        <dbReference type="Proteomes" id="UP000199229"/>
    </source>
</evidence>
<feature type="chain" id="PRO_5011721851" evidence="2">
    <location>
        <begin position="23"/>
        <end position="198"/>
    </location>
</feature>
<accession>A0A1I2TJF9</accession>
<reference evidence="4" key="1">
    <citation type="submission" date="2016-10" db="EMBL/GenBank/DDBJ databases">
        <authorList>
            <person name="Varghese N."/>
            <person name="Submissions S."/>
        </authorList>
    </citation>
    <scope>NUCLEOTIDE SEQUENCE [LARGE SCALE GENOMIC DNA]</scope>
    <source>
        <strain evidence="4">Gh-105</strain>
    </source>
</reference>
<dbReference type="RefSeq" id="WP_091970752.1">
    <property type="nucleotide sequence ID" value="NZ_FOPM01000007.1"/>
</dbReference>
<evidence type="ECO:0000313" key="3">
    <source>
        <dbReference type="EMBL" id="SFG65055.1"/>
    </source>
</evidence>
<feature type="compositionally biased region" description="Polar residues" evidence="1">
    <location>
        <begin position="79"/>
        <end position="95"/>
    </location>
</feature>
<feature type="region of interest" description="Disordered" evidence="1">
    <location>
        <begin position="79"/>
        <end position="101"/>
    </location>
</feature>
<feature type="signal peptide" evidence="2">
    <location>
        <begin position="1"/>
        <end position="22"/>
    </location>
</feature>
<proteinExistence type="predicted"/>
<dbReference type="AlphaFoldDB" id="A0A1I2TJF9"/>
<protein>
    <submittedName>
        <fullName evidence="3">Uncharacterized protein</fullName>
    </submittedName>
</protein>
<evidence type="ECO:0000256" key="2">
    <source>
        <dbReference type="SAM" id="SignalP"/>
    </source>
</evidence>
<dbReference type="Proteomes" id="UP000199229">
    <property type="component" value="Unassembled WGS sequence"/>
</dbReference>
<sequence>MKHLFLVLALCALLPTAALSRAAMETNQLVDDNGIPFGTATNPIYTLGGGSGGGPTGSVTAAGTNGTSAQAVQGITGGVPQNVQLPSGATTTTGALQPPTAASGKIVDTSVTLTSNTSTVLVAARATPGDRLAVEIQCDGTAVVGIDMKGGTLTSATAAPRVIPSGSYPLYTPPVATQTAITAYTGTAQTCRVTEYLR</sequence>
<evidence type="ECO:0000256" key="1">
    <source>
        <dbReference type="SAM" id="MobiDB-lite"/>
    </source>
</evidence>
<keyword evidence="2" id="KW-0732">Signal</keyword>
<keyword evidence="4" id="KW-1185">Reference proteome</keyword>
<gene>
    <name evidence="3" type="ORF">SAMN05192565_107155</name>
</gene>
<organism evidence="3 4">
    <name type="scientific">Methylobacterium gossipiicola</name>
    <dbReference type="NCBI Taxonomy" id="582675"/>
    <lineage>
        <taxon>Bacteria</taxon>
        <taxon>Pseudomonadati</taxon>
        <taxon>Pseudomonadota</taxon>
        <taxon>Alphaproteobacteria</taxon>
        <taxon>Hyphomicrobiales</taxon>
        <taxon>Methylobacteriaceae</taxon>
        <taxon>Methylobacterium</taxon>
    </lineage>
</organism>